<organism evidence="1">
    <name type="scientific">Lotus japonicus</name>
    <name type="common">Lotus corniculatus var. japonicus</name>
    <dbReference type="NCBI Taxonomy" id="34305"/>
    <lineage>
        <taxon>Eukaryota</taxon>
        <taxon>Viridiplantae</taxon>
        <taxon>Streptophyta</taxon>
        <taxon>Embryophyta</taxon>
        <taxon>Tracheophyta</taxon>
        <taxon>Spermatophyta</taxon>
        <taxon>Magnoliopsida</taxon>
        <taxon>eudicotyledons</taxon>
        <taxon>Gunneridae</taxon>
        <taxon>Pentapetalae</taxon>
        <taxon>rosids</taxon>
        <taxon>fabids</taxon>
        <taxon>Fabales</taxon>
        <taxon>Fabaceae</taxon>
        <taxon>Papilionoideae</taxon>
        <taxon>50 kb inversion clade</taxon>
        <taxon>NPAAA clade</taxon>
        <taxon>Hologalegina</taxon>
        <taxon>robinioid clade</taxon>
        <taxon>Loteae</taxon>
        <taxon>Lotus</taxon>
    </lineage>
</organism>
<reference evidence="1" key="1">
    <citation type="submission" date="2012-05" db="EMBL/GenBank/DDBJ databases">
        <authorList>
            <person name="Krishnakumar V."/>
            <person name="Cheung F."/>
            <person name="Xiao Y."/>
            <person name="Chan A."/>
            <person name="Moskal W.A."/>
            <person name="Town C.D."/>
        </authorList>
    </citation>
    <scope>NUCLEOTIDE SEQUENCE</scope>
</reference>
<dbReference type="EMBL" id="BT139451">
    <property type="protein sequence ID" value="AFK39246.1"/>
    <property type="molecule type" value="mRNA"/>
</dbReference>
<name>I3SG54_LOTJA</name>
<dbReference type="AlphaFoldDB" id="I3SG54"/>
<evidence type="ECO:0000313" key="1">
    <source>
        <dbReference type="EMBL" id="AFK39246.1"/>
    </source>
</evidence>
<proteinExistence type="evidence at transcript level"/>
<accession>I3SG54</accession>
<sequence>MAHLQKEMLFRLITRGFLQGSMVSREIMMPSLVSRVLLFRKMFLMRLLRKIWVMSFSNRRSLRKLLTATQGALLYLQQL</sequence>
<protein>
    <submittedName>
        <fullName evidence="1">Uncharacterized protein</fullName>
    </submittedName>
</protein>